<dbReference type="CDD" id="cd07377">
    <property type="entry name" value="WHTH_GntR"/>
    <property type="match status" value="1"/>
</dbReference>
<dbReference type="SMART" id="SM00895">
    <property type="entry name" value="FCD"/>
    <property type="match status" value="1"/>
</dbReference>
<dbReference type="PROSITE" id="PS50949">
    <property type="entry name" value="HTH_GNTR"/>
    <property type="match status" value="1"/>
</dbReference>
<keyword evidence="2" id="KW-0238">DNA-binding</keyword>
<name>A0A3B0M7Z9_9RHOB</name>
<dbReference type="Pfam" id="PF00392">
    <property type="entry name" value="GntR"/>
    <property type="match status" value="1"/>
</dbReference>
<organism evidence="5 6">
    <name type="scientific">Roseinatronobacter ekhonensis</name>
    <dbReference type="NCBI Taxonomy" id="254356"/>
    <lineage>
        <taxon>Bacteria</taxon>
        <taxon>Pseudomonadati</taxon>
        <taxon>Pseudomonadota</taxon>
        <taxon>Alphaproteobacteria</taxon>
        <taxon>Rhodobacterales</taxon>
        <taxon>Paracoccaceae</taxon>
        <taxon>Roseinatronobacter</taxon>
    </lineage>
</organism>
<dbReference type="SUPFAM" id="SSF46785">
    <property type="entry name" value="Winged helix' DNA-binding domain"/>
    <property type="match status" value="1"/>
</dbReference>
<reference evidence="6" key="1">
    <citation type="submission" date="2018-08" db="EMBL/GenBank/DDBJ databases">
        <authorList>
            <person name="Rodrigo-Torres L."/>
            <person name="Arahal R. D."/>
            <person name="Lucena T."/>
        </authorList>
    </citation>
    <scope>NUCLEOTIDE SEQUENCE [LARGE SCALE GENOMIC DNA]</scope>
    <source>
        <strain evidence="6">CECT 7235</strain>
    </source>
</reference>
<feature type="domain" description="HTH gntR-type" evidence="4">
    <location>
        <begin position="13"/>
        <end position="83"/>
    </location>
</feature>
<gene>
    <name evidence="5" type="primary">lutR</name>
    <name evidence="5" type="ORF">ROE7235_01793</name>
</gene>
<keyword evidence="1" id="KW-0805">Transcription regulation</keyword>
<dbReference type="Gene3D" id="1.20.120.530">
    <property type="entry name" value="GntR ligand-binding domain-like"/>
    <property type="match status" value="1"/>
</dbReference>
<dbReference type="SUPFAM" id="SSF48008">
    <property type="entry name" value="GntR ligand-binding domain-like"/>
    <property type="match status" value="1"/>
</dbReference>
<evidence type="ECO:0000256" key="3">
    <source>
        <dbReference type="ARBA" id="ARBA00023163"/>
    </source>
</evidence>
<evidence type="ECO:0000313" key="6">
    <source>
        <dbReference type="Proteomes" id="UP000272908"/>
    </source>
</evidence>
<keyword evidence="3" id="KW-0804">Transcription</keyword>
<evidence type="ECO:0000256" key="1">
    <source>
        <dbReference type="ARBA" id="ARBA00023015"/>
    </source>
</evidence>
<dbReference type="PRINTS" id="PR00035">
    <property type="entry name" value="HTHGNTR"/>
</dbReference>
<keyword evidence="6" id="KW-1185">Reference proteome</keyword>
<dbReference type="PANTHER" id="PTHR43537:SF5">
    <property type="entry name" value="UXU OPERON TRANSCRIPTIONAL REGULATOR"/>
    <property type="match status" value="1"/>
</dbReference>
<evidence type="ECO:0000259" key="4">
    <source>
        <dbReference type="PROSITE" id="PS50949"/>
    </source>
</evidence>
<dbReference type="GO" id="GO:0003677">
    <property type="term" value="F:DNA binding"/>
    <property type="evidence" value="ECO:0007669"/>
    <property type="project" value="UniProtKB-KW"/>
</dbReference>
<dbReference type="AlphaFoldDB" id="A0A3B0M7Z9"/>
<dbReference type="Proteomes" id="UP000272908">
    <property type="component" value="Unassembled WGS sequence"/>
</dbReference>
<proteinExistence type="predicted"/>
<dbReference type="Pfam" id="PF07729">
    <property type="entry name" value="FCD"/>
    <property type="match status" value="1"/>
</dbReference>
<dbReference type="EMBL" id="UIHC01000014">
    <property type="protein sequence ID" value="SUZ32042.1"/>
    <property type="molecule type" value="Genomic_DNA"/>
</dbReference>
<evidence type="ECO:0000313" key="5">
    <source>
        <dbReference type="EMBL" id="SUZ32042.1"/>
    </source>
</evidence>
<dbReference type="InterPro" id="IPR000524">
    <property type="entry name" value="Tscrpt_reg_HTH_GntR"/>
</dbReference>
<dbReference type="InterPro" id="IPR036388">
    <property type="entry name" value="WH-like_DNA-bd_sf"/>
</dbReference>
<dbReference type="PANTHER" id="PTHR43537">
    <property type="entry name" value="TRANSCRIPTIONAL REGULATOR, GNTR FAMILY"/>
    <property type="match status" value="1"/>
</dbReference>
<protein>
    <submittedName>
        <fullName evidence="5">HTH-type transcriptional regulator LutR</fullName>
    </submittedName>
</protein>
<sequence>MPPAIIRAIPERLSRPQQVAEAIKSWVMANGWVPGDRLPSEQDLIDRFGMAKGTIREAIRILEAQGLVKSRTGPGGGVFVHQVSEERATALLGNYFYFQHLTIDDVYQIRTVLEPELAASLAGKLSEAQLHALEEVMTCYAAPARSAQEEREQHISSLRFHALLAEMSENPLLRFLIRFTANMLADITVSRKLYAQPNQELWSSGLDYQSRLVSALRAGDAAAARQILAEHMKNAQRLMRMQETVLTQRFLPEGTII</sequence>
<dbReference type="SMART" id="SM00345">
    <property type="entry name" value="HTH_GNTR"/>
    <property type="match status" value="1"/>
</dbReference>
<dbReference type="Gene3D" id="1.10.10.10">
    <property type="entry name" value="Winged helix-like DNA-binding domain superfamily/Winged helix DNA-binding domain"/>
    <property type="match status" value="1"/>
</dbReference>
<dbReference type="InterPro" id="IPR036390">
    <property type="entry name" value="WH_DNA-bd_sf"/>
</dbReference>
<dbReference type="InterPro" id="IPR011711">
    <property type="entry name" value="GntR_C"/>
</dbReference>
<dbReference type="InterPro" id="IPR008920">
    <property type="entry name" value="TF_FadR/GntR_C"/>
</dbReference>
<evidence type="ECO:0000256" key="2">
    <source>
        <dbReference type="ARBA" id="ARBA00023125"/>
    </source>
</evidence>
<dbReference type="RefSeq" id="WP_281272830.1">
    <property type="nucleotide sequence ID" value="NZ_UIHC01000014.1"/>
</dbReference>
<accession>A0A3B0M7Z9</accession>
<dbReference type="GO" id="GO:0003700">
    <property type="term" value="F:DNA-binding transcription factor activity"/>
    <property type="evidence" value="ECO:0007669"/>
    <property type="project" value="InterPro"/>
</dbReference>